<sequence length="62" mass="6556">MTTQGKNRGEAQSSPSAVSSSGGRARPTAVCWCSSAAHDGGEMLKAPWETLFSLSIHLHRLT</sequence>
<protein>
    <submittedName>
        <fullName evidence="2">Uncharacterized protein</fullName>
    </submittedName>
</protein>
<organism evidence="2 3">
    <name type="scientific">Oryza meyeriana var. granulata</name>
    <dbReference type="NCBI Taxonomy" id="110450"/>
    <lineage>
        <taxon>Eukaryota</taxon>
        <taxon>Viridiplantae</taxon>
        <taxon>Streptophyta</taxon>
        <taxon>Embryophyta</taxon>
        <taxon>Tracheophyta</taxon>
        <taxon>Spermatophyta</taxon>
        <taxon>Magnoliopsida</taxon>
        <taxon>Liliopsida</taxon>
        <taxon>Poales</taxon>
        <taxon>Poaceae</taxon>
        <taxon>BOP clade</taxon>
        <taxon>Oryzoideae</taxon>
        <taxon>Oryzeae</taxon>
        <taxon>Oryzinae</taxon>
        <taxon>Oryza</taxon>
        <taxon>Oryza meyeriana</taxon>
    </lineage>
</organism>
<dbReference type="Proteomes" id="UP000479710">
    <property type="component" value="Unassembled WGS sequence"/>
</dbReference>
<name>A0A6G1EMF3_9ORYZ</name>
<feature type="compositionally biased region" description="Low complexity" evidence="1">
    <location>
        <begin position="13"/>
        <end position="26"/>
    </location>
</feature>
<proteinExistence type="predicted"/>
<feature type="compositionally biased region" description="Polar residues" evidence="1">
    <location>
        <begin position="1"/>
        <end position="12"/>
    </location>
</feature>
<evidence type="ECO:0000313" key="2">
    <source>
        <dbReference type="EMBL" id="KAF0925804.1"/>
    </source>
</evidence>
<reference evidence="2 3" key="1">
    <citation type="submission" date="2019-11" db="EMBL/GenBank/DDBJ databases">
        <title>Whole genome sequence of Oryza granulata.</title>
        <authorList>
            <person name="Li W."/>
        </authorList>
    </citation>
    <scope>NUCLEOTIDE SEQUENCE [LARGE SCALE GENOMIC DNA]</scope>
    <source>
        <strain evidence="3">cv. Menghai</strain>
        <tissue evidence="2">Leaf</tissue>
    </source>
</reference>
<accession>A0A6G1EMF3</accession>
<evidence type="ECO:0000256" key="1">
    <source>
        <dbReference type="SAM" id="MobiDB-lite"/>
    </source>
</evidence>
<dbReference type="AlphaFoldDB" id="A0A6G1EMF3"/>
<feature type="region of interest" description="Disordered" evidence="1">
    <location>
        <begin position="1"/>
        <end position="26"/>
    </location>
</feature>
<dbReference type="EMBL" id="SPHZ02000003">
    <property type="protein sequence ID" value="KAF0925804.1"/>
    <property type="molecule type" value="Genomic_DNA"/>
</dbReference>
<keyword evidence="3" id="KW-1185">Reference proteome</keyword>
<evidence type="ECO:0000313" key="3">
    <source>
        <dbReference type="Proteomes" id="UP000479710"/>
    </source>
</evidence>
<comment type="caution">
    <text evidence="2">The sequence shown here is derived from an EMBL/GenBank/DDBJ whole genome shotgun (WGS) entry which is preliminary data.</text>
</comment>
<gene>
    <name evidence="2" type="ORF">E2562_018460</name>
</gene>